<dbReference type="GO" id="GO:0044773">
    <property type="term" value="P:mitotic DNA damage checkpoint signaling"/>
    <property type="evidence" value="ECO:0007669"/>
    <property type="project" value="TreeGrafter"/>
</dbReference>
<dbReference type="PANTHER" id="PTHR44167:SF30">
    <property type="entry name" value="PHOSPHORYLASE KINASE"/>
    <property type="match status" value="1"/>
</dbReference>
<organism evidence="2">
    <name type="scientific">Guillardia theta</name>
    <name type="common">Cryptophyte</name>
    <name type="synonym">Cryptomonas phi</name>
    <dbReference type="NCBI Taxonomy" id="55529"/>
    <lineage>
        <taxon>Eukaryota</taxon>
        <taxon>Cryptophyceae</taxon>
        <taxon>Pyrenomonadales</taxon>
        <taxon>Geminigeraceae</taxon>
        <taxon>Guillardia</taxon>
    </lineage>
</organism>
<dbReference type="GO" id="GO:0004674">
    <property type="term" value="F:protein serine/threonine kinase activity"/>
    <property type="evidence" value="ECO:0007669"/>
    <property type="project" value="TreeGrafter"/>
</dbReference>
<gene>
    <name evidence="2" type="ORF">GTHE00462_LOCUS33627</name>
</gene>
<sequence>MADTSVGEATEVDAEALNSENVYWIDYRKDRNFLGSELRSGRFKITKFIHASEVSSVGLVWEGRDKKKNNMRVAIKTPKNPATPSDWPSNWIKELKGLMTFSKLVHPNIMKVHGVYDEKCPTSGGFGKAGQHIPYIVLEHCPCTDLFSFLESRGAFPMRLARHYFLQLMNGVKYIHDKSTSHRDIKPDNIMLDKWLTLKIGDFGFARAGDQEKGFRSVLVTKLGTPEYRAPDIYIDTPGSNVGGTDHDPRAQDIWACGVTLFVLLCRCYPFGRKDSRRGCRQFFSMLDSDKDEKYPPTHLNYWNTSDHYLMGNVTPGDMRAIIQSQEQGSAGGGAACIDLLNRMWDCRTKRRITSKQVLEHPWMTKAEPLPRVEEVEDQLREFVAGKLKPDESMLLGQMFALKPGTDRMLMEVHNS</sequence>
<feature type="domain" description="Protein kinase" evidence="1">
    <location>
        <begin position="46"/>
        <end position="364"/>
    </location>
</feature>
<evidence type="ECO:0000313" key="2">
    <source>
        <dbReference type="EMBL" id="CAE2331699.1"/>
    </source>
</evidence>
<dbReference type="EMBL" id="HBKN01042950">
    <property type="protein sequence ID" value="CAE2331699.1"/>
    <property type="molecule type" value="Transcribed_RNA"/>
</dbReference>
<reference evidence="2" key="1">
    <citation type="submission" date="2021-01" db="EMBL/GenBank/DDBJ databases">
        <authorList>
            <person name="Corre E."/>
            <person name="Pelletier E."/>
            <person name="Niang G."/>
            <person name="Scheremetjew M."/>
            <person name="Finn R."/>
            <person name="Kale V."/>
            <person name="Holt S."/>
            <person name="Cochrane G."/>
            <person name="Meng A."/>
            <person name="Brown T."/>
            <person name="Cohen L."/>
        </authorList>
    </citation>
    <scope>NUCLEOTIDE SEQUENCE</scope>
    <source>
        <strain evidence="2">CCMP 2712</strain>
    </source>
</reference>
<dbReference type="SUPFAM" id="SSF56112">
    <property type="entry name" value="Protein kinase-like (PK-like)"/>
    <property type="match status" value="1"/>
</dbReference>
<evidence type="ECO:0000259" key="1">
    <source>
        <dbReference type="PROSITE" id="PS50011"/>
    </source>
</evidence>
<dbReference type="InterPro" id="IPR000719">
    <property type="entry name" value="Prot_kinase_dom"/>
</dbReference>
<accession>A0A7S4PDB1</accession>
<dbReference type="GO" id="GO:0005634">
    <property type="term" value="C:nucleus"/>
    <property type="evidence" value="ECO:0007669"/>
    <property type="project" value="TreeGrafter"/>
</dbReference>
<dbReference type="GO" id="GO:0005524">
    <property type="term" value="F:ATP binding"/>
    <property type="evidence" value="ECO:0007669"/>
    <property type="project" value="InterPro"/>
</dbReference>
<dbReference type="PROSITE" id="PS50011">
    <property type="entry name" value="PROTEIN_KINASE_DOM"/>
    <property type="match status" value="1"/>
</dbReference>
<dbReference type="AlphaFoldDB" id="A0A7S4PDB1"/>
<proteinExistence type="predicted"/>
<protein>
    <recommendedName>
        <fullName evidence="1">Protein kinase domain-containing protein</fullName>
    </recommendedName>
</protein>
<dbReference type="InterPro" id="IPR011009">
    <property type="entry name" value="Kinase-like_dom_sf"/>
</dbReference>
<dbReference type="Pfam" id="PF00069">
    <property type="entry name" value="Pkinase"/>
    <property type="match status" value="1"/>
</dbReference>
<dbReference type="PANTHER" id="PTHR44167">
    <property type="entry name" value="OVARIAN-SPECIFIC SERINE/THREONINE-PROTEIN KINASE LOK-RELATED"/>
    <property type="match status" value="1"/>
</dbReference>
<dbReference type="SMART" id="SM00220">
    <property type="entry name" value="S_TKc"/>
    <property type="match status" value="1"/>
</dbReference>
<name>A0A7S4PDB1_GUITH</name>
<dbReference type="Gene3D" id="1.10.510.10">
    <property type="entry name" value="Transferase(Phosphotransferase) domain 1"/>
    <property type="match status" value="1"/>
</dbReference>